<gene>
    <name evidence="1" type="ORF">MMG00_09870</name>
</gene>
<sequence>MTENIPNNEYVIVSQFRGFSVDFVEEEFQSPSITTDQLNEAKVFTFERAKAFCLRFSNCRMIPLSKALELSSATIASHRYEDYLESLEDNKEE</sequence>
<reference evidence="1 2" key="1">
    <citation type="submission" date="2022-03" db="EMBL/GenBank/DDBJ databases">
        <title>Ignatzschineria rhizosphaerae HR5S32.</title>
        <authorList>
            <person name="Sun J.Q."/>
            <person name="Feng J.Y."/>
        </authorList>
    </citation>
    <scope>NUCLEOTIDE SEQUENCE [LARGE SCALE GENOMIC DNA]</scope>
    <source>
        <strain evidence="1 2">HR5S32</strain>
    </source>
</reference>
<evidence type="ECO:0000313" key="1">
    <source>
        <dbReference type="EMBL" id="UNM95527.1"/>
    </source>
</evidence>
<proteinExistence type="predicted"/>
<accession>A0ABY3X3C8</accession>
<dbReference type="Proteomes" id="UP000829542">
    <property type="component" value="Chromosome"/>
</dbReference>
<protein>
    <submittedName>
        <fullName evidence="1">Uncharacterized protein</fullName>
    </submittedName>
</protein>
<evidence type="ECO:0000313" key="2">
    <source>
        <dbReference type="Proteomes" id="UP000829542"/>
    </source>
</evidence>
<keyword evidence="2" id="KW-1185">Reference proteome</keyword>
<organism evidence="1 2">
    <name type="scientific">Ignatzschineria rhizosphaerae</name>
    <dbReference type="NCBI Taxonomy" id="2923279"/>
    <lineage>
        <taxon>Bacteria</taxon>
        <taxon>Pseudomonadati</taxon>
        <taxon>Pseudomonadota</taxon>
        <taxon>Gammaproteobacteria</taxon>
        <taxon>Cardiobacteriales</taxon>
        <taxon>Ignatzschineriaceae</taxon>
        <taxon>Ignatzschineria</taxon>
    </lineage>
</organism>
<dbReference type="RefSeq" id="WP_242147859.1">
    <property type="nucleotide sequence ID" value="NZ_CP093379.1"/>
</dbReference>
<dbReference type="EMBL" id="CP093379">
    <property type="protein sequence ID" value="UNM95527.1"/>
    <property type="molecule type" value="Genomic_DNA"/>
</dbReference>
<name>A0ABY3X3C8_9GAMM</name>